<dbReference type="Pfam" id="PF17657">
    <property type="entry name" value="DNA_pol3_finger"/>
    <property type="match status" value="1"/>
</dbReference>
<dbReference type="EMBL" id="DVFU01000019">
    <property type="protein sequence ID" value="HIQ64250.1"/>
    <property type="molecule type" value="Genomic_DNA"/>
</dbReference>
<dbReference type="Pfam" id="PF14579">
    <property type="entry name" value="HHH_6"/>
    <property type="match status" value="1"/>
</dbReference>
<organism evidence="12 13">
    <name type="scientific">Candidatus Faecenecus gallistercoris</name>
    <dbReference type="NCBI Taxonomy" id="2840793"/>
    <lineage>
        <taxon>Bacteria</taxon>
        <taxon>Bacillati</taxon>
        <taxon>Bacillota</taxon>
        <taxon>Bacillota incertae sedis</taxon>
        <taxon>Candidatus Faecenecus</taxon>
    </lineage>
</organism>
<evidence type="ECO:0000256" key="9">
    <source>
        <dbReference type="ARBA" id="ARBA00025611"/>
    </source>
</evidence>
<accession>A0A9D1CJX6</accession>
<dbReference type="SUPFAM" id="SSF89550">
    <property type="entry name" value="PHP domain-like"/>
    <property type="match status" value="1"/>
</dbReference>
<evidence type="ECO:0000256" key="1">
    <source>
        <dbReference type="ARBA" id="ARBA00004496"/>
    </source>
</evidence>
<reference evidence="12" key="1">
    <citation type="submission" date="2020-10" db="EMBL/GenBank/DDBJ databases">
        <authorList>
            <person name="Gilroy R."/>
        </authorList>
    </citation>
    <scope>NUCLEOTIDE SEQUENCE</scope>
    <source>
        <strain evidence="12">CHK165-10780</strain>
    </source>
</reference>
<feature type="domain" description="Polymerase/histidinol phosphatase N-terminal" evidence="11">
    <location>
        <begin position="3"/>
        <end position="69"/>
    </location>
</feature>
<dbReference type="CDD" id="cd04485">
    <property type="entry name" value="DnaE_OBF"/>
    <property type="match status" value="1"/>
</dbReference>
<evidence type="ECO:0000259" key="11">
    <source>
        <dbReference type="SMART" id="SM00481"/>
    </source>
</evidence>
<comment type="function">
    <text evidence="9">DNA polymerase III is a complex, multichain enzyme responsible for most of the replicative synthesis in bacteria. This DNA polymerase also exhibits 3' to 5' exonuclease activity. The alpha chain is the DNA polymerase.</text>
</comment>
<dbReference type="InterPro" id="IPR041931">
    <property type="entry name" value="DNA_pol3_alpha_thumb_dom"/>
</dbReference>
<keyword evidence="6" id="KW-0548">Nucleotidyltransferase</keyword>
<evidence type="ECO:0000256" key="10">
    <source>
        <dbReference type="ARBA" id="ARBA00049244"/>
    </source>
</evidence>
<evidence type="ECO:0000256" key="8">
    <source>
        <dbReference type="ARBA" id="ARBA00022932"/>
    </source>
</evidence>
<dbReference type="GO" id="GO:0003887">
    <property type="term" value="F:DNA-directed DNA polymerase activity"/>
    <property type="evidence" value="ECO:0007669"/>
    <property type="project" value="UniProtKB-KW"/>
</dbReference>
<dbReference type="GO" id="GO:0006260">
    <property type="term" value="P:DNA replication"/>
    <property type="evidence" value="ECO:0007669"/>
    <property type="project" value="UniProtKB-KW"/>
</dbReference>
<comment type="similarity">
    <text evidence="2">Belongs to the DNA polymerase type-C family. DnaE subfamily.</text>
</comment>
<evidence type="ECO:0000256" key="4">
    <source>
        <dbReference type="ARBA" id="ARBA00019114"/>
    </source>
</evidence>
<evidence type="ECO:0000256" key="2">
    <source>
        <dbReference type="ARBA" id="ARBA00009496"/>
    </source>
</evidence>
<protein>
    <recommendedName>
        <fullName evidence="4">DNA polymerase III subunit alpha</fullName>
        <ecNumber evidence="3">2.7.7.7</ecNumber>
    </recommendedName>
</protein>
<dbReference type="InterPro" id="IPR040982">
    <property type="entry name" value="DNA_pol3_finger"/>
</dbReference>
<dbReference type="Gene3D" id="3.20.20.140">
    <property type="entry name" value="Metal-dependent hydrolases"/>
    <property type="match status" value="1"/>
</dbReference>
<dbReference type="SMART" id="SM00481">
    <property type="entry name" value="POLIIIAc"/>
    <property type="match status" value="1"/>
</dbReference>
<dbReference type="InterPro" id="IPR011708">
    <property type="entry name" value="DNA_pol3_alpha_NTPase_dom"/>
</dbReference>
<comment type="subcellular location">
    <subcellularLocation>
        <location evidence="1">Cytoplasm</location>
    </subcellularLocation>
</comment>
<name>A0A9D1CJX6_9FIRM</name>
<evidence type="ECO:0000313" key="12">
    <source>
        <dbReference type="EMBL" id="HIQ64250.1"/>
    </source>
</evidence>
<dbReference type="InterPro" id="IPR004805">
    <property type="entry name" value="DnaE2/DnaE/PolC"/>
</dbReference>
<dbReference type="Pfam" id="PF02811">
    <property type="entry name" value="PHP"/>
    <property type="match status" value="1"/>
</dbReference>
<evidence type="ECO:0000256" key="5">
    <source>
        <dbReference type="ARBA" id="ARBA00022679"/>
    </source>
</evidence>
<keyword evidence="7" id="KW-0235">DNA replication</keyword>
<dbReference type="GO" id="GO:0005737">
    <property type="term" value="C:cytoplasm"/>
    <property type="evidence" value="ECO:0007669"/>
    <property type="project" value="UniProtKB-SubCell"/>
</dbReference>
<evidence type="ECO:0000313" key="13">
    <source>
        <dbReference type="Proteomes" id="UP000886725"/>
    </source>
</evidence>
<dbReference type="PANTHER" id="PTHR32294">
    <property type="entry name" value="DNA POLYMERASE III SUBUNIT ALPHA"/>
    <property type="match status" value="1"/>
</dbReference>
<dbReference type="Pfam" id="PF01336">
    <property type="entry name" value="tRNA_anti-codon"/>
    <property type="match status" value="1"/>
</dbReference>
<dbReference type="InterPro" id="IPR004365">
    <property type="entry name" value="NA-bd_OB_tRNA"/>
</dbReference>
<reference evidence="12" key="2">
    <citation type="journal article" date="2021" name="PeerJ">
        <title>Extensive microbial diversity within the chicken gut microbiome revealed by metagenomics and culture.</title>
        <authorList>
            <person name="Gilroy R."/>
            <person name="Ravi A."/>
            <person name="Getino M."/>
            <person name="Pursley I."/>
            <person name="Horton D.L."/>
            <person name="Alikhan N.F."/>
            <person name="Baker D."/>
            <person name="Gharbi K."/>
            <person name="Hall N."/>
            <person name="Watson M."/>
            <person name="Adriaenssens E.M."/>
            <person name="Foster-Nyarko E."/>
            <person name="Jarju S."/>
            <person name="Secka A."/>
            <person name="Antonio M."/>
            <person name="Oren A."/>
            <person name="Chaudhuri R.R."/>
            <person name="La Ragione R."/>
            <person name="Hildebrand F."/>
            <person name="Pallen M.J."/>
        </authorList>
    </citation>
    <scope>NUCLEOTIDE SEQUENCE</scope>
    <source>
        <strain evidence="12">CHK165-10780</strain>
    </source>
</reference>
<keyword evidence="5" id="KW-0808">Transferase</keyword>
<evidence type="ECO:0000256" key="6">
    <source>
        <dbReference type="ARBA" id="ARBA00022695"/>
    </source>
</evidence>
<keyword evidence="8" id="KW-0239">DNA-directed DNA polymerase</keyword>
<dbReference type="GO" id="GO:0003676">
    <property type="term" value="F:nucleic acid binding"/>
    <property type="evidence" value="ECO:0007669"/>
    <property type="project" value="InterPro"/>
</dbReference>
<dbReference type="Pfam" id="PF07733">
    <property type="entry name" value="DNA_pol3_alpha"/>
    <property type="match status" value="1"/>
</dbReference>
<dbReference type="InterPro" id="IPR029460">
    <property type="entry name" value="DNAPol_HHH"/>
</dbReference>
<dbReference type="Proteomes" id="UP000886725">
    <property type="component" value="Unassembled WGS sequence"/>
</dbReference>
<dbReference type="NCBIfam" id="TIGR00594">
    <property type="entry name" value="polc"/>
    <property type="match status" value="1"/>
</dbReference>
<dbReference type="GO" id="GO:0008408">
    <property type="term" value="F:3'-5' exonuclease activity"/>
    <property type="evidence" value="ECO:0007669"/>
    <property type="project" value="InterPro"/>
</dbReference>
<evidence type="ECO:0000256" key="3">
    <source>
        <dbReference type="ARBA" id="ARBA00012417"/>
    </source>
</evidence>
<sequence>MNQILNIETNYSLLSSLISIDSLISYAKENGITVLGINDPNLFACLEFYKACQKENIKPVIGLSMTIDGGEIIAYAKNYAGYKGLLKLSSILCERDIQMEDVLKYQENLIFLIPFANMRTWNTLSNKVMDIYLAYQDLEEAKEELLLTDKVVFAPKRLYIKDSERELLEYLYCIRDGKTITDHPSYNIHALPLELPNEMHHYTGKTGLKNIEVITSMINLEFPKYELSLPIYETKDHVPAPEYLRMLCQKGIYKRRSGAVTEKDKERLEYELSVIEKMGFANYFLVVYDFIRYAKQNGILVGPGRGSAAGSLVAYCLGITEIDPLQYDLLFERFLNPERITMPDIDTDIPDVYRDQIIDYVKDKYGHKKVAGIVTFGTLAAKQAIRDVSRVFNIPLYKVDSVCKEIPAMSKESLKEIYQKNERFRQKIDEDDSLKKMLKVAMRIEGFPRHTSSHAAGIVMSQVELDELVPLIKSDDMYLTGYTMNYLEELGLLKMDFLGITNLTTIMNILKDIETYEGKKINFNHIPLDDKDTIRIFQTADTTGIFQFESAGMKNFLRNLKADSFDDIVAAIALFRPGPAVNIDSYIRRKHKEEAVTYIDPSLENILKSTNGIIIYQEQIMQIANVVAGYSFGEADVLRRAMSKKKMDVLKKEEPKFISGAIHRGYQEAKAKEIFDLILRFANYGFNKSHSVAYSVVAFKMAYLKAHYTKYFYSNLLSGVIGNDNKTREYINEAKARHLAILPPDINLSGIRYIPESDGIRYPLSAIHNVGIVTSEEIIKARNDHSFQDIFDFASRTASRSLTRKVMETLIDAGCFKSFHYNTATLYYNLDAIMNYVDLAKDLNPEFIMKPELEIVSEYPKEVLLVKEKETFGIYLNNHPTTSYLKQTPNAIHLTDTPNYFNKIVTTIVLVDNTKQITTKKGDAMMFLTGSDESGSMEFTLFPKVFASYPDIQKGMILKIIGNVEKRLDQYQIIVRKIEPIS</sequence>
<dbReference type="EC" id="2.7.7.7" evidence="3"/>
<dbReference type="InterPro" id="IPR016195">
    <property type="entry name" value="Pol/histidinol_Pase-like"/>
</dbReference>
<dbReference type="InterPro" id="IPR003141">
    <property type="entry name" value="Pol/His_phosphatase_N"/>
</dbReference>
<comment type="catalytic activity">
    <reaction evidence="10">
        <text>DNA(n) + a 2'-deoxyribonucleoside 5'-triphosphate = DNA(n+1) + diphosphate</text>
        <dbReference type="Rhea" id="RHEA:22508"/>
        <dbReference type="Rhea" id="RHEA-COMP:17339"/>
        <dbReference type="Rhea" id="RHEA-COMP:17340"/>
        <dbReference type="ChEBI" id="CHEBI:33019"/>
        <dbReference type="ChEBI" id="CHEBI:61560"/>
        <dbReference type="ChEBI" id="CHEBI:173112"/>
        <dbReference type="EC" id="2.7.7.7"/>
    </reaction>
</comment>
<dbReference type="CDD" id="cd07431">
    <property type="entry name" value="PHP_PolIIIA"/>
    <property type="match status" value="1"/>
</dbReference>
<dbReference type="PANTHER" id="PTHR32294:SF0">
    <property type="entry name" value="DNA POLYMERASE III SUBUNIT ALPHA"/>
    <property type="match status" value="1"/>
</dbReference>
<comment type="caution">
    <text evidence="12">The sequence shown here is derived from an EMBL/GenBank/DDBJ whole genome shotgun (WGS) entry which is preliminary data.</text>
</comment>
<proteinExistence type="inferred from homology"/>
<evidence type="ECO:0000256" key="7">
    <source>
        <dbReference type="ARBA" id="ARBA00022705"/>
    </source>
</evidence>
<dbReference type="Gene3D" id="1.10.10.1600">
    <property type="entry name" value="Bacterial DNA polymerase III alpha subunit, thumb domain"/>
    <property type="match status" value="1"/>
</dbReference>
<gene>
    <name evidence="12" type="ORF">IAC85_00765</name>
</gene>
<dbReference type="InterPro" id="IPR004013">
    <property type="entry name" value="PHP_dom"/>
</dbReference>
<dbReference type="AlphaFoldDB" id="A0A9D1CJX6"/>
<dbReference type="Gene3D" id="1.10.150.870">
    <property type="match status" value="1"/>
</dbReference>